<keyword evidence="4" id="KW-1185">Reference proteome</keyword>
<keyword evidence="2" id="KW-0812">Transmembrane</keyword>
<organism evidence="3 4">
    <name type="scientific">Palleronia aestuarii</name>
    <dbReference type="NCBI Taxonomy" id="568105"/>
    <lineage>
        <taxon>Bacteria</taxon>
        <taxon>Pseudomonadati</taxon>
        <taxon>Pseudomonadota</taxon>
        <taxon>Alphaproteobacteria</taxon>
        <taxon>Rhodobacterales</taxon>
        <taxon>Roseobacteraceae</taxon>
        <taxon>Palleronia</taxon>
    </lineage>
</organism>
<keyword evidence="2" id="KW-0472">Membrane</keyword>
<evidence type="ECO:0000256" key="1">
    <source>
        <dbReference type="SAM" id="MobiDB-lite"/>
    </source>
</evidence>
<evidence type="ECO:0000256" key="2">
    <source>
        <dbReference type="SAM" id="Phobius"/>
    </source>
</evidence>
<dbReference type="AlphaFoldDB" id="A0A2W7NWW0"/>
<dbReference type="OrthoDB" id="7406133at2"/>
<comment type="caution">
    <text evidence="3">The sequence shown here is derived from an EMBL/GenBank/DDBJ whole genome shotgun (WGS) entry which is preliminary data.</text>
</comment>
<dbReference type="RefSeq" id="WP_111537501.1">
    <property type="nucleotide sequence ID" value="NZ_QKZL01000009.1"/>
</dbReference>
<reference evidence="3 4" key="1">
    <citation type="submission" date="2018-06" db="EMBL/GenBank/DDBJ databases">
        <title>Genomic Encyclopedia of Archaeal and Bacterial Type Strains, Phase II (KMG-II): from individual species to whole genera.</title>
        <authorList>
            <person name="Goeker M."/>
        </authorList>
    </citation>
    <scope>NUCLEOTIDE SEQUENCE [LARGE SCALE GENOMIC DNA]</scope>
    <source>
        <strain evidence="3 4">DSM 22009</strain>
    </source>
</reference>
<proteinExistence type="predicted"/>
<gene>
    <name evidence="3" type="ORF">LX81_02364</name>
</gene>
<dbReference type="Proteomes" id="UP000248916">
    <property type="component" value="Unassembled WGS sequence"/>
</dbReference>
<feature type="compositionally biased region" description="Polar residues" evidence="1">
    <location>
        <begin position="97"/>
        <end position="108"/>
    </location>
</feature>
<accession>A0A2W7NWW0</accession>
<name>A0A2W7NWW0_9RHOB</name>
<evidence type="ECO:0000313" key="3">
    <source>
        <dbReference type="EMBL" id="PZX15732.1"/>
    </source>
</evidence>
<feature type="transmembrane region" description="Helical" evidence="2">
    <location>
        <begin position="12"/>
        <end position="35"/>
    </location>
</feature>
<keyword evidence="2" id="KW-1133">Transmembrane helix</keyword>
<evidence type="ECO:0000313" key="4">
    <source>
        <dbReference type="Proteomes" id="UP000248916"/>
    </source>
</evidence>
<dbReference type="EMBL" id="QKZL01000009">
    <property type="protein sequence ID" value="PZX15732.1"/>
    <property type="molecule type" value="Genomic_DNA"/>
</dbReference>
<sequence length="216" mass="24343">MEWVVENEAWIGIVLQAVMAVIWIAYLQVFVLGYIRQRRPLVLINRGAGVGTGAQCLVCNMGGEPIYLTSVIADLRIGDETFRAFVTDREEVDKTTLSRPSEGTNQGPIGSGEFVDIGSFDQILERALRHVGRDDEIDRVDRMDLTVLCGSGHSMLLVAGRRRFIVGWADGDRRFVPNMALTEQITRRRDRRRLREVLEKSLREEAGNLKTASDPR</sequence>
<protein>
    <submittedName>
        <fullName evidence="3">Uncharacterized protein</fullName>
    </submittedName>
</protein>
<feature type="region of interest" description="Disordered" evidence="1">
    <location>
        <begin position="93"/>
        <end position="112"/>
    </location>
</feature>